<dbReference type="InterPro" id="IPR036388">
    <property type="entry name" value="WH-like_DNA-bd_sf"/>
</dbReference>
<dbReference type="RefSeq" id="WP_344138009.1">
    <property type="nucleotide sequence ID" value="NZ_BAAARA010000025.1"/>
</dbReference>
<gene>
    <name evidence="2" type="ORF">GCM10009854_49850</name>
</gene>
<dbReference type="SUPFAM" id="SSF46785">
    <property type="entry name" value="Winged helix' DNA-binding domain"/>
    <property type="match status" value="1"/>
</dbReference>
<reference evidence="2 3" key="1">
    <citation type="journal article" date="2019" name="Int. J. Syst. Evol. Microbiol.">
        <title>The Global Catalogue of Microorganisms (GCM) 10K type strain sequencing project: providing services to taxonomists for standard genome sequencing and annotation.</title>
        <authorList>
            <consortium name="The Broad Institute Genomics Platform"/>
            <consortium name="The Broad Institute Genome Sequencing Center for Infectious Disease"/>
            <person name="Wu L."/>
            <person name="Ma J."/>
        </authorList>
    </citation>
    <scope>NUCLEOTIDE SEQUENCE [LARGE SCALE GENOMIC DNA]</scope>
    <source>
        <strain evidence="2 3">JCM 16221</strain>
    </source>
</reference>
<organism evidence="2 3">
    <name type="scientific">Saccharopolyspora halophila</name>
    <dbReference type="NCBI Taxonomy" id="405551"/>
    <lineage>
        <taxon>Bacteria</taxon>
        <taxon>Bacillati</taxon>
        <taxon>Actinomycetota</taxon>
        <taxon>Actinomycetes</taxon>
        <taxon>Pseudonocardiales</taxon>
        <taxon>Pseudonocardiaceae</taxon>
        <taxon>Saccharopolyspora</taxon>
    </lineage>
</organism>
<evidence type="ECO:0000313" key="3">
    <source>
        <dbReference type="Proteomes" id="UP001501218"/>
    </source>
</evidence>
<dbReference type="CDD" id="cd00090">
    <property type="entry name" value="HTH_ARSR"/>
    <property type="match status" value="1"/>
</dbReference>
<dbReference type="Pfam" id="PF01022">
    <property type="entry name" value="HTH_5"/>
    <property type="match status" value="1"/>
</dbReference>
<dbReference type="InterPro" id="IPR036390">
    <property type="entry name" value="WH_DNA-bd_sf"/>
</dbReference>
<dbReference type="InterPro" id="IPR001845">
    <property type="entry name" value="HTH_ArsR_DNA-bd_dom"/>
</dbReference>
<dbReference type="PRINTS" id="PR00778">
    <property type="entry name" value="HTHARSR"/>
</dbReference>
<proteinExistence type="predicted"/>
<comment type="caution">
    <text evidence="2">The sequence shown here is derived from an EMBL/GenBank/DDBJ whole genome shotgun (WGS) entry which is preliminary data.</text>
</comment>
<protein>
    <submittedName>
        <fullName evidence="2">Helix-turn-helix domain-containing protein</fullName>
    </submittedName>
</protein>
<dbReference type="Proteomes" id="UP001501218">
    <property type="component" value="Unassembled WGS sequence"/>
</dbReference>
<keyword evidence="3" id="KW-1185">Reference proteome</keyword>
<evidence type="ECO:0000259" key="1">
    <source>
        <dbReference type="SMART" id="SM00418"/>
    </source>
</evidence>
<sequence length="109" mass="11992">MTRSTDRIPPAPETAEIALQTVLEALADPVRRSIVAQLDAASADISCGSFELPVARSTATHHFNVLRDAGIIQQYYVRTSRMNRLRRTDLDETFPGLLDACLRAVNSGH</sequence>
<feature type="domain" description="HTH arsR-type" evidence="1">
    <location>
        <begin position="21"/>
        <end position="99"/>
    </location>
</feature>
<dbReference type="Gene3D" id="1.10.10.10">
    <property type="entry name" value="Winged helix-like DNA-binding domain superfamily/Winged helix DNA-binding domain"/>
    <property type="match status" value="1"/>
</dbReference>
<evidence type="ECO:0000313" key="2">
    <source>
        <dbReference type="EMBL" id="GAA2364112.1"/>
    </source>
</evidence>
<dbReference type="EMBL" id="BAAARA010000025">
    <property type="protein sequence ID" value="GAA2364112.1"/>
    <property type="molecule type" value="Genomic_DNA"/>
</dbReference>
<accession>A0ABN3GZ46</accession>
<dbReference type="SMART" id="SM00418">
    <property type="entry name" value="HTH_ARSR"/>
    <property type="match status" value="1"/>
</dbReference>
<name>A0ABN3GZ46_9PSEU</name>
<dbReference type="InterPro" id="IPR011991">
    <property type="entry name" value="ArsR-like_HTH"/>
</dbReference>